<accession>A0A1Y2DM88</accession>
<comment type="caution">
    <text evidence="3">The sequence shown here is derived from an EMBL/GenBank/DDBJ whole genome shotgun (WGS) entry which is preliminary data.</text>
</comment>
<keyword evidence="2" id="KW-0812">Transmembrane</keyword>
<feature type="compositionally biased region" description="Low complexity" evidence="1">
    <location>
        <begin position="18"/>
        <end position="27"/>
    </location>
</feature>
<name>A0A1Y2DM88_9FUNG</name>
<evidence type="ECO:0000313" key="4">
    <source>
        <dbReference type="Proteomes" id="UP000193920"/>
    </source>
</evidence>
<gene>
    <name evidence="3" type="ORF">LY90DRAFT_701317</name>
</gene>
<protein>
    <submittedName>
        <fullName evidence="3">Uncharacterized protein</fullName>
    </submittedName>
</protein>
<organism evidence="3 4">
    <name type="scientific">Neocallimastix californiae</name>
    <dbReference type="NCBI Taxonomy" id="1754190"/>
    <lineage>
        <taxon>Eukaryota</taxon>
        <taxon>Fungi</taxon>
        <taxon>Fungi incertae sedis</taxon>
        <taxon>Chytridiomycota</taxon>
        <taxon>Chytridiomycota incertae sedis</taxon>
        <taxon>Neocallimastigomycetes</taxon>
        <taxon>Neocallimastigales</taxon>
        <taxon>Neocallimastigaceae</taxon>
        <taxon>Neocallimastix</taxon>
    </lineage>
</organism>
<feature type="compositionally biased region" description="Low complexity" evidence="1">
    <location>
        <begin position="38"/>
        <end position="54"/>
    </location>
</feature>
<keyword evidence="4" id="KW-1185">Reference proteome</keyword>
<dbReference type="AlphaFoldDB" id="A0A1Y2DM88"/>
<feature type="compositionally biased region" description="Low complexity" evidence="1">
    <location>
        <begin position="98"/>
        <end position="143"/>
    </location>
</feature>
<feature type="non-terminal residue" evidence="3">
    <location>
        <position position="357"/>
    </location>
</feature>
<reference evidence="3 4" key="1">
    <citation type="submission" date="2016-08" db="EMBL/GenBank/DDBJ databases">
        <title>A Parts List for Fungal Cellulosomes Revealed by Comparative Genomics.</title>
        <authorList>
            <consortium name="DOE Joint Genome Institute"/>
            <person name="Haitjema C.H."/>
            <person name="Gilmore S.P."/>
            <person name="Henske J.K."/>
            <person name="Solomon K.V."/>
            <person name="De Groot R."/>
            <person name="Kuo A."/>
            <person name="Mondo S.J."/>
            <person name="Salamov A.A."/>
            <person name="Labutti K."/>
            <person name="Zhao Z."/>
            <person name="Chiniquy J."/>
            <person name="Barry K."/>
            <person name="Brewer H.M."/>
            <person name="Purvine S.O."/>
            <person name="Wright A.T."/>
            <person name="Boxma B."/>
            <person name="Van Alen T."/>
            <person name="Hackstein J.H."/>
            <person name="Baker S.E."/>
            <person name="Grigoriev I.V."/>
            <person name="O'Malley M.A."/>
        </authorList>
    </citation>
    <scope>NUCLEOTIDE SEQUENCE [LARGE SCALE GENOMIC DNA]</scope>
    <source>
        <strain evidence="3 4">G1</strain>
    </source>
</reference>
<keyword evidence="2" id="KW-1133">Transmembrane helix</keyword>
<keyword evidence="2" id="KW-0472">Membrane</keyword>
<evidence type="ECO:0000256" key="2">
    <source>
        <dbReference type="SAM" id="Phobius"/>
    </source>
</evidence>
<feature type="region of interest" description="Disordered" evidence="1">
    <location>
        <begin position="1"/>
        <end position="151"/>
    </location>
</feature>
<proteinExistence type="predicted"/>
<dbReference type="EMBL" id="MCOG01000063">
    <property type="protein sequence ID" value="ORY59785.1"/>
    <property type="molecule type" value="Genomic_DNA"/>
</dbReference>
<sequence>MSEINEHNKETENDGHHNSSNKSSRSSGENKDVNENSNNTEIETLHNNNNNNNNSKKEKEKEKENNKDNTSNKNDNYNHNVNSDNKKENSKESGSLQSNGNKNNEDNANTNSNANTDNWRNGDSDINTFKTNGNNDNNYNNKNPDLLSSSTINQNNINHEIIGSGGSGGRSSSNEGKGVTALPIISIIALVLMVLAAGSYFIIKKRKKSRNKLFPLPSNVDDGKTNDNISIIYGTGHVEKKLNNEELSNQDNQDNQDNAFSTTNITEMNYNPTVIGLSTFHDYATSCADSNYSVVGLPYQYRSSFISTELPNQPQQFSLPYSTPANETTQIDLPSHAPVIDLDISASSLPKADTALN</sequence>
<feature type="compositionally biased region" description="Basic and acidic residues" evidence="1">
    <location>
        <begin position="55"/>
        <end position="67"/>
    </location>
</feature>
<feature type="compositionally biased region" description="Basic and acidic residues" evidence="1">
    <location>
        <begin position="1"/>
        <end position="17"/>
    </location>
</feature>
<dbReference type="Proteomes" id="UP000193920">
    <property type="component" value="Unassembled WGS sequence"/>
</dbReference>
<feature type="transmembrane region" description="Helical" evidence="2">
    <location>
        <begin position="181"/>
        <end position="203"/>
    </location>
</feature>
<feature type="compositionally biased region" description="Low complexity" evidence="1">
    <location>
        <begin position="68"/>
        <end position="83"/>
    </location>
</feature>
<evidence type="ECO:0000313" key="3">
    <source>
        <dbReference type="EMBL" id="ORY59785.1"/>
    </source>
</evidence>
<evidence type="ECO:0000256" key="1">
    <source>
        <dbReference type="SAM" id="MobiDB-lite"/>
    </source>
</evidence>